<dbReference type="PANTHER" id="PTHR30292">
    <property type="entry name" value="UNCHARACTERIZED PROTEIN YBGL-RELATED"/>
    <property type="match status" value="1"/>
</dbReference>
<dbReference type="GO" id="GO:0005975">
    <property type="term" value="P:carbohydrate metabolic process"/>
    <property type="evidence" value="ECO:0007669"/>
    <property type="project" value="InterPro"/>
</dbReference>
<dbReference type="Proteomes" id="UP000271339">
    <property type="component" value="Unassembled WGS sequence"/>
</dbReference>
<dbReference type="Pfam" id="PF03746">
    <property type="entry name" value="LamB_YcsF"/>
    <property type="match status" value="1"/>
</dbReference>
<gene>
    <name evidence="1" type="ORF">BXY75_2236</name>
</gene>
<dbReference type="OrthoDB" id="9773478at2"/>
<dbReference type="CDD" id="cd10801">
    <property type="entry name" value="LamB_YcsF_like_1"/>
    <property type="match status" value="1"/>
</dbReference>
<dbReference type="InterPro" id="IPR011330">
    <property type="entry name" value="Glyco_hydro/deAcase_b/a-brl"/>
</dbReference>
<reference evidence="1 2" key="1">
    <citation type="submission" date="2018-10" db="EMBL/GenBank/DDBJ databases">
        <title>Genomic Encyclopedia of Archaeal and Bacterial Type Strains, Phase II (KMG-II): from individual species to whole genera.</title>
        <authorList>
            <person name="Goeker M."/>
        </authorList>
    </citation>
    <scope>NUCLEOTIDE SEQUENCE [LARGE SCALE GENOMIC DNA]</scope>
    <source>
        <strain evidence="1 2">DSM 23424</strain>
    </source>
</reference>
<dbReference type="Gene3D" id="3.20.20.370">
    <property type="entry name" value="Glycoside hydrolase/deacetylase"/>
    <property type="match status" value="1"/>
</dbReference>
<sequence length="249" mass="27661">MKENKIHIDINADLGEGSGHDEAIMPLISSCSIACGGHFGNEASMHYAVGLAKKFNVAVGAHPSFPDTDNFGRKCLTMTKSELTEAVFQQLLRFYAVCEIEEVAVHHIKLHGALYNYAAIDAPTADAVVEGIVAAKLRPKLYVPFNSILAKKAENLLPLCYEAFIDRRYNNDLSLVARSEENAVIKSPETAWQQLYTMVVRHEVQTIQKNTQTIEASTFCIHGDHANSVEILKYIRIQMKKQSIGLINE</sequence>
<organism evidence="1 2">
    <name type="scientific">Ulvibacter antarcticus</name>
    <dbReference type="NCBI Taxonomy" id="442714"/>
    <lineage>
        <taxon>Bacteria</taxon>
        <taxon>Pseudomonadati</taxon>
        <taxon>Bacteroidota</taxon>
        <taxon>Flavobacteriia</taxon>
        <taxon>Flavobacteriales</taxon>
        <taxon>Flavobacteriaceae</taxon>
        <taxon>Ulvibacter</taxon>
    </lineage>
</organism>
<comment type="caution">
    <text evidence="1">The sequence shown here is derived from an EMBL/GenBank/DDBJ whole genome shotgun (WGS) entry which is preliminary data.</text>
</comment>
<protein>
    <submittedName>
        <fullName evidence="1">UPF0271 protein</fullName>
    </submittedName>
</protein>
<dbReference type="EMBL" id="REFC01000013">
    <property type="protein sequence ID" value="RMA58856.1"/>
    <property type="molecule type" value="Genomic_DNA"/>
</dbReference>
<dbReference type="PANTHER" id="PTHR30292:SF0">
    <property type="entry name" value="5-OXOPROLINASE SUBUNIT A"/>
    <property type="match status" value="1"/>
</dbReference>
<dbReference type="InterPro" id="IPR005501">
    <property type="entry name" value="LamB/YcsF/PxpA-like"/>
</dbReference>
<dbReference type="SUPFAM" id="SSF88713">
    <property type="entry name" value="Glycoside hydrolase/deacetylase"/>
    <property type="match status" value="1"/>
</dbReference>
<dbReference type="AlphaFoldDB" id="A0A3L9YDT0"/>
<accession>A0A3L9YDT0</accession>
<keyword evidence="2" id="KW-1185">Reference proteome</keyword>
<proteinExistence type="predicted"/>
<evidence type="ECO:0000313" key="1">
    <source>
        <dbReference type="EMBL" id="RMA58856.1"/>
    </source>
</evidence>
<dbReference type="RefSeq" id="WP_121907793.1">
    <property type="nucleotide sequence ID" value="NZ_REFC01000013.1"/>
</dbReference>
<evidence type="ECO:0000313" key="2">
    <source>
        <dbReference type="Proteomes" id="UP000271339"/>
    </source>
</evidence>
<name>A0A3L9YDT0_9FLAO</name>